<dbReference type="EMBL" id="JABFUD020000012">
    <property type="protein sequence ID" value="KAI5072156.1"/>
    <property type="molecule type" value="Genomic_DNA"/>
</dbReference>
<dbReference type="AlphaFoldDB" id="A0A9D4UQL2"/>
<comment type="caution">
    <text evidence="2">The sequence shown here is derived from an EMBL/GenBank/DDBJ whole genome shotgun (WGS) entry which is preliminary data.</text>
</comment>
<evidence type="ECO:0000313" key="2">
    <source>
        <dbReference type="EMBL" id="KAI5072156.1"/>
    </source>
</evidence>
<organism evidence="2 3">
    <name type="scientific">Adiantum capillus-veneris</name>
    <name type="common">Maidenhair fern</name>
    <dbReference type="NCBI Taxonomy" id="13818"/>
    <lineage>
        <taxon>Eukaryota</taxon>
        <taxon>Viridiplantae</taxon>
        <taxon>Streptophyta</taxon>
        <taxon>Embryophyta</taxon>
        <taxon>Tracheophyta</taxon>
        <taxon>Polypodiopsida</taxon>
        <taxon>Polypodiidae</taxon>
        <taxon>Polypodiales</taxon>
        <taxon>Pteridineae</taxon>
        <taxon>Pteridaceae</taxon>
        <taxon>Vittarioideae</taxon>
        <taxon>Adiantum</taxon>
    </lineage>
</organism>
<keyword evidence="1" id="KW-0732">Signal</keyword>
<proteinExistence type="predicted"/>
<feature type="signal peptide" evidence="1">
    <location>
        <begin position="1"/>
        <end position="23"/>
    </location>
</feature>
<accession>A0A9D4UQL2</accession>
<sequence>MAWCALRMGQPCLFSSLSLITLAKPRSILMNSGSVFQGYFTNEVNELFCWREKSISILFSCFAIYQEAGNQSRVCQEMGELLAKPSVLPLHCLILMWPSLLAKLIWVLPILSTSKAILLLAESRSCSSCRL</sequence>
<name>A0A9D4UQL2_ADICA</name>
<feature type="chain" id="PRO_5039655433" evidence="1">
    <location>
        <begin position="24"/>
        <end position="131"/>
    </location>
</feature>
<dbReference type="Proteomes" id="UP000886520">
    <property type="component" value="Chromosome 12"/>
</dbReference>
<gene>
    <name evidence="2" type="ORF">GOP47_0012262</name>
</gene>
<reference evidence="2" key="1">
    <citation type="submission" date="2021-01" db="EMBL/GenBank/DDBJ databases">
        <title>Adiantum capillus-veneris genome.</title>
        <authorList>
            <person name="Fang Y."/>
            <person name="Liao Q."/>
        </authorList>
    </citation>
    <scope>NUCLEOTIDE SEQUENCE</scope>
    <source>
        <strain evidence="2">H3</strain>
        <tissue evidence="2">Leaf</tissue>
    </source>
</reference>
<keyword evidence="3" id="KW-1185">Reference proteome</keyword>
<evidence type="ECO:0000256" key="1">
    <source>
        <dbReference type="SAM" id="SignalP"/>
    </source>
</evidence>
<protein>
    <submittedName>
        <fullName evidence="2">Uncharacterized protein</fullName>
    </submittedName>
</protein>
<evidence type="ECO:0000313" key="3">
    <source>
        <dbReference type="Proteomes" id="UP000886520"/>
    </source>
</evidence>